<protein>
    <submittedName>
        <fullName evidence="1">Uncharacterized protein</fullName>
    </submittedName>
</protein>
<accession>A0A533QCD6</accession>
<dbReference type="Proteomes" id="UP000319783">
    <property type="component" value="Unassembled WGS sequence"/>
</dbReference>
<proteinExistence type="predicted"/>
<dbReference type="EMBL" id="SULG01000022">
    <property type="protein sequence ID" value="TLD42332.1"/>
    <property type="molecule type" value="Genomic_DNA"/>
</dbReference>
<dbReference type="AlphaFoldDB" id="A0A533QCD6"/>
<name>A0A533QCD6_9BACT</name>
<evidence type="ECO:0000313" key="1">
    <source>
        <dbReference type="EMBL" id="TLD42332.1"/>
    </source>
</evidence>
<reference evidence="1 2" key="1">
    <citation type="submission" date="2019-04" db="EMBL/GenBank/DDBJ databases">
        <title>Genome of a novel bacterium Candidatus Jettenia ecosi reconstructed from metagenome of an anammox bioreactor.</title>
        <authorList>
            <person name="Mardanov A.V."/>
            <person name="Beletsky A.V."/>
            <person name="Ravin N.V."/>
            <person name="Botchkova E.A."/>
            <person name="Litti Y.V."/>
            <person name="Nozhevnikova A.N."/>
        </authorList>
    </citation>
    <scope>NUCLEOTIDE SEQUENCE [LARGE SCALE GENOMIC DNA]</scope>
    <source>
        <strain evidence="1">J2</strain>
    </source>
</reference>
<evidence type="ECO:0000313" key="2">
    <source>
        <dbReference type="Proteomes" id="UP000319783"/>
    </source>
</evidence>
<comment type="caution">
    <text evidence="1">The sequence shown here is derived from an EMBL/GenBank/DDBJ whole genome shotgun (WGS) entry which is preliminary data.</text>
</comment>
<sequence>MKVLYNENLPFYRPEETVQVADQCHYDAMVDSLRLIHPTHYKITGRVD</sequence>
<gene>
    <name evidence="1" type="ORF">JETT_1364</name>
</gene>
<organism evidence="1 2">
    <name type="scientific">Candidatus Jettenia ecosi</name>
    <dbReference type="NCBI Taxonomy" id="2494326"/>
    <lineage>
        <taxon>Bacteria</taxon>
        <taxon>Pseudomonadati</taxon>
        <taxon>Planctomycetota</taxon>
        <taxon>Candidatus Brocadiia</taxon>
        <taxon>Candidatus Brocadiales</taxon>
        <taxon>Candidatus Brocadiaceae</taxon>
        <taxon>Candidatus Jettenia</taxon>
    </lineage>
</organism>